<dbReference type="Proteomes" id="UP001279553">
    <property type="component" value="Unassembled WGS sequence"/>
</dbReference>
<keyword evidence="6" id="KW-0472">Membrane</keyword>
<evidence type="ECO:0000256" key="3">
    <source>
        <dbReference type="ARBA" id="ARBA00022679"/>
    </source>
</evidence>
<dbReference type="AlphaFoldDB" id="A0AAW9DNB1"/>
<dbReference type="PANTHER" id="PTHR20961">
    <property type="entry name" value="GLYCOSYLTRANSFERASE"/>
    <property type="match status" value="1"/>
</dbReference>
<dbReference type="GO" id="GO:0016020">
    <property type="term" value="C:membrane"/>
    <property type="evidence" value="ECO:0007669"/>
    <property type="project" value="UniProtKB-SubCell"/>
</dbReference>
<comment type="caution">
    <text evidence="9">The sequence shown here is derived from an EMBL/GenBank/DDBJ whole genome shotgun (WGS) entry which is preliminary data.</text>
</comment>
<evidence type="ECO:0000256" key="5">
    <source>
        <dbReference type="ARBA" id="ARBA00022989"/>
    </source>
</evidence>
<keyword evidence="7" id="KW-0325">Glycoprotein</keyword>
<evidence type="ECO:0000256" key="2">
    <source>
        <dbReference type="ARBA" id="ARBA00022676"/>
    </source>
</evidence>
<evidence type="ECO:0000256" key="4">
    <source>
        <dbReference type="ARBA" id="ARBA00022692"/>
    </source>
</evidence>
<proteinExistence type="predicted"/>
<dbReference type="EMBL" id="JAWXYB010000018">
    <property type="protein sequence ID" value="MDX5930659.1"/>
    <property type="molecule type" value="Genomic_DNA"/>
</dbReference>
<feature type="domain" description="Glycosyltransferase 61 catalytic" evidence="8">
    <location>
        <begin position="165"/>
        <end position="333"/>
    </location>
</feature>
<dbReference type="InterPro" id="IPR049625">
    <property type="entry name" value="Glyco_transf_61_cat"/>
</dbReference>
<evidence type="ECO:0000259" key="8">
    <source>
        <dbReference type="Pfam" id="PF04577"/>
    </source>
</evidence>
<reference evidence="9 10" key="1">
    <citation type="submission" date="2023-11" db="EMBL/GenBank/DDBJ databases">
        <title>MicrobeMod: A computational toolkit for identifying prokaryotic methylation and restriction-modification with nanopore sequencing.</title>
        <authorList>
            <person name="Crits-Christoph A."/>
            <person name="Kang S.C."/>
            <person name="Lee H."/>
            <person name="Ostrov N."/>
        </authorList>
    </citation>
    <scope>NUCLEOTIDE SEQUENCE [LARGE SCALE GENOMIC DNA]</scope>
    <source>
        <strain evidence="9 10">DSMZ 700</strain>
    </source>
</reference>
<gene>
    <name evidence="9" type="ORF">SIL87_07775</name>
</gene>
<evidence type="ECO:0000313" key="10">
    <source>
        <dbReference type="Proteomes" id="UP001279553"/>
    </source>
</evidence>
<comment type="subcellular location">
    <subcellularLocation>
        <location evidence="1">Membrane</location>
        <topology evidence="1">Single-pass membrane protein</topology>
    </subcellularLocation>
</comment>
<keyword evidence="3" id="KW-0808">Transferase</keyword>
<sequence>MDGPAAFEMIGRFSAESVPAVSRFAAFRRAVLDPDGAECAFRHAPDRIVDVVPQGLVVDRTIFGEGQPAIAGLRDEPRHRLAQVVSLVLRDAVLAPDSMAVLSETRGFFEPSVNNLAVWNNRLSSIDPNFRDAGPGAWMLAEPDAAIPYVDAVAMPVVGVGGSNYGHFLYDGLAAVVLHRRLLGAAVRAAGRVLLPWQAEILAALGLLDDYITLDRPTRFRKILTSTMLSFTVSYPNRFVRTVFDQMRFQLGGAPGGARRVMISRDEATNRRIMDHRDVIEAIAVAQGFEIVRPAELSVAAQVRMFASARWVIGESGAGLANIGFCPPGASVLELQPDRFSDGWTRAACHLLGLRWHGLFARSEPEGAESVPGEFHFDIEPDTFRAALAVLLGTG</sequence>
<keyword evidence="5" id="KW-1133">Transmembrane helix</keyword>
<evidence type="ECO:0000256" key="1">
    <source>
        <dbReference type="ARBA" id="ARBA00004167"/>
    </source>
</evidence>
<dbReference type="InterPro" id="IPR007657">
    <property type="entry name" value="Glycosyltransferase_61"/>
</dbReference>
<keyword evidence="2" id="KW-0328">Glycosyltransferase</keyword>
<dbReference type="Pfam" id="PF04577">
    <property type="entry name" value="Glyco_transf_61"/>
    <property type="match status" value="1"/>
</dbReference>
<organism evidence="9 10">
    <name type="scientific">Acidiphilium acidophilum</name>
    <name type="common">Thiobacillus acidophilus</name>
    <dbReference type="NCBI Taxonomy" id="76588"/>
    <lineage>
        <taxon>Bacteria</taxon>
        <taxon>Pseudomonadati</taxon>
        <taxon>Pseudomonadota</taxon>
        <taxon>Alphaproteobacteria</taxon>
        <taxon>Acetobacterales</taxon>
        <taxon>Acidocellaceae</taxon>
        <taxon>Acidiphilium</taxon>
    </lineage>
</organism>
<name>A0AAW9DNB1_ACIAO</name>
<protein>
    <submittedName>
        <fullName evidence="9">Glycosyltransferase 61 family protein</fullName>
    </submittedName>
</protein>
<evidence type="ECO:0000256" key="7">
    <source>
        <dbReference type="ARBA" id="ARBA00023180"/>
    </source>
</evidence>
<evidence type="ECO:0000256" key="6">
    <source>
        <dbReference type="ARBA" id="ARBA00023136"/>
    </source>
</evidence>
<accession>A0AAW9DNB1</accession>
<dbReference type="RefSeq" id="WP_319613592.1">
    <property type="nucleotide sequence ID" value="NZ_JAWXYB010000018.1"/>
</dbReference>
<evidence type="ECO:0000313" key="9">
    <source>
        <dbReference type="EMBL" id="MDX5930659.1"/>
    </source>
</evidence>
<dbReference type="PANTHER" id="PTHR20961:SF38">
    <property type="entry name" value="PROTEIN O-LINKED-MANNOSE BETA-1,4-N-ACETYLGLUCOSAMINYLTRANSFERASE 2"/>
    <property type="match status" value="1"/>
</dbReference>
<keyword evidence="10" id="KW-1185">Reference proteome</keyword>
<dbReference type="GO" id="GO:0016757">
    <property type="term" value="F:glycosyltransferase activity"/>
    <property type="evidence" value="ECO:0007669"/>
    <property type="project" value="UniProtKB-KW"/>
</dbReference>
<keyword evidence="4" id="KW-0812">Transmembrane</keyword>